<comment type="caution">
    <text evidence="1">The sequence shown here is derived from an EMBL/GenBank/DDBJ whole genome shotgun (WGS) entry which is preliminary data.</text>
</comment>
<dbReference type="AlphaFoldDB" id="A0AAD1XC69"/>
<dbReference type="EMBL" id="CAMPGE010006298">
    <property type="protein sequence ID" value="CAI2365145.1"/>
    <property type="molecule type" value="Genomic_DNA"/>
</dbReference>
<reference evidence="1" key="1">
    <citation type="submission" date="2023-07" db="EMBL/GenBank/DDBJ databases">
        <authorList>
            <consortium name="AG Swart"/>
            <person name="Singh M."/>
            <person name="Singh A."/>
            <person name="Seah K."/>
            <person name="Emmerich C."/>
        </authorList>
    </citation>
    <scope>NUCLEOTIDE SEQUENCE</scope>
    <source>
        <strain evidence="1">DP1</strain>
    </source>
</reference>
<keyword evidence="2" id="KW-1185">Reference proteome</keyword>
<evidence type="ECO:0000313" key="1">
    <source>
        <dbReference type="EMBL" id="CAI2365145.1"/>
    </source>
</evidence>
<accession>A0AAD1XC69</accession>
<gene>
    <name evidence="1" type="ORF">ECRASSUSDP1_LOCUS6495</name>
</gene>
<evidence type="ECO:0000313" key="2">
    <source>
        <dbReference type="Proteomes" id="UP001295684"/>
    </source>
</evidence>
<dbReference type="Proteomes" id="UP001295684">
    <property type="component" value="Unassembled WGS sequence"/>
</dbReference>
<protein>
    <submittedName>
        <fullName evidence="1">Uncharacterized protein</fullName>
    </submittedName>
</protein>
<name>A0AAD1XC69_EUPCR</name>
<proteinExistence type="predicted"/>
<organism evidence="1 2">
    <name type="scientific">Euplotes crassus</name>
    <dbReference type="NCBI Taxonomy" id="5936"/>
    <lineage>
        <taxon>Eukaryota</taxon>
        <taxon>Sar</taxon>
        <taxon>Alveolata</taxon>
        <taxon>Ciliophora</taxon>
        <taxon>Intramacronucleata</taxon>
        <taxon>Spirotrichea</taxon>
        <taxon>Hypotrichia</taxon>
        <taxon>Euplotida</taxon>
        <taxon>Euplotidae</taxon>
        <taxon>Moneuplotes</taxon>
    </lineage>
</organism>
<sequence length="73" mass="8287">MVKKKDLFTNQSHQNYLNNRLIMEKFKPLVEIPTPAATPSRVHLYAIEGGAKNKVVYQTNLCPFGGKSGFRYS</sequence>